<gene>
    <name evidence="3" type="ORF">ROA7450_00265</name>
</gene>
<sequence length="731" mass="79756">MRNSELAGAEHVNGLIPAFYTVTIFLSASLLFFVQPLFTKIVLPQVGGSSAIWTVAMLFFQTILIAGYLYSHLVTRYTAVKTQILIHISIWALALFFLPLAVPAGWQFDPNGAIAWQALLLFGAGVGLPFFALSANAPLIQSWYRRSGGPSASDPYFLYGASNLGSLIALLGFPIVAEPLFGATDIGWGWTVGFVALGGFLTLSGLMARRDLPATNVNSISSSKPTFRNRLYWAFLAFIPSSLMLSVTSKFSLDVGSLPLIWVIPLALYLLSFVLTFSNRTLFNGKAFKIVYGFALLALMLPFTGFVNSQFSWTSGVLLFSGFFIVAVFAHRKLYEARPSGEFLTGFYLTMSIGGAFGGLFNSIIAPLVFNGLYEAGVTLILASLLLLDFKNRDETLHRSIVQGLLIGAISSIILMLFATIFPDHANLSFFLALLVCVVAFSLQRQNSFAFCASAGVLLAVGLMLTPNDNLLRDRSFFGLHQVREVGELRRYSNGNTIHGAQRISDDTTERPEPLYYYHANGPMAQILTSDRGKAAQSVGVIGLGVGSLACYQQPGQSWQFYEIDRMVNEIARMPHLFRFMTACAGDAPTHLGDARIVLAGQEGLQYDILIVDAYSSDAVPIHLTTMEAVQLYMDRLKSDGVLVFHISNRHYDIDIPLARSAAALGLEARIQRYAGNAEIDPADSSSVVVTLSRTAEALGSLESDSRWEPLPGDGGLIWTDDHANVLSILR</sequence>
<dbReference type="AlphaFoldDB" id="A0A1X6Y9J1"/>
<evidence type="ECO:0000256" key="2">
    <source>
        <dbReference type="SAM" id="Phobius"/>
    </source>
</evidence>
<feature type="transmembrane region" description="Helical" evidence="2">
    <location>
        <begin position="343"/>
        <end position="366"/>
    </location>
</feature>
<feature type="transmembrane region" description="Helical" evidence="2">
    <location>
        <begin position="372"/>
        <end position="390"/>
    </location>
</feature>
<evidence type="ECO:0000313" key="4">
    <source>
        <dbReference type="Proteomes" id="UP000193061"/>
    </source>
</evidence>
<feature type="transmembrane region" description="Helical" evidence="2">
    <location>
        <begin position="82"/>
        <end position="102"/>
    </location>
</feature>
<accession>A0A1X6Y9J1</accession>
<protein>
    <recommendedName>
        <fullName evidence="5">Spermidine synthase</fullName>
    </recommendedName>
</protein>
<dbReference type="PANTHER" id="PTHR43317:SF1">
    <property type="entry name" value="THERMOSPERMINE SYNTHASE ACAULIS5"/>
    <property type="match status" value="1"/>
</dbReference>
<feature type="transmembrane region" description="Helical" evidence="2">
    <location>
        <begin position="12"/>
        <end position="38"/>
    </location>
</feature>
<keyword evidence="2" id="KW-0812">Transmembrane</keyword>
<dbReference type="InterPro" id="IPR036259">
    <property type="entry name" value="MFS_trans_sf"/>
</dbReference>
<keyword evidence="1" id="KW-0620">Polyamine biosynthesis</keyword>
<dbReference type="EMBL" id="FWFX01000001">
    <property type="protein sequence ID" value="SLN14333.1"/>
    <property type="molecule type" value="Genomic_DNA"/>
</dbReference>
<name>A0A1X6Y9J1_9RHOB</name>
<dbReference type="OrthoDB" id="8221452at2"/>
<feature type="transmembrane region" description="Helical" evidence="2">
    <location>
        <begin position="260"/>
        <end position="278"/>
    </location>
</feature>
<feature type="transmembrane region" description="Helical" evidence="2">
    <location>
        <begin position="114"/>
        <end position="135"/>
    </location>
</feature>
<feature type="transmembrane region" description="Helical" evidence="2">
    <location>
        <begin position="448"/>
        <end position="466"/>
    </location>
</feature>
<dbReference type="Proteomes" id="UP000193061">
    <property type="component" value="Unassembled WGS sequence"/>
</dbReference>
<dbReference type="NCBIfam" id="NF037959">
    <property type="entry name" value="MFS_SpdSyn"/>
    <property type="match status" value="1"/>
</dbReference>
<keyword evidence="4" id="KW-1185">Reference proteome</keyword>
<feature type="transmembrane region" description="Helical" evidence="2">
    <location>
        <begin position="188"/>
        <end position="208"/>
    </location>
</feature>
<dbReference type="PANTHER" id="PTHR43317">
    <property type="entry name" value="THERMOSPERMINE SYNTHASE ACAULIS5"/>
    <property type="match status" value="1"/>
</dbReference>
<dbReference type="Gene3D" id="3.40.50.150">
    <property type="entry name" value="Vaccinia Virus protein VP39"/>
    <property type="match status" value="1"/>
</dbReference>
<feature type="transmembrane region" description="Helical" evidence="2">
    <location>
        <begin position="290"/>
        <end position="307"/>
    </location>
</feature>
<keyword evidence="2" id="KW-0472">Membrane</keyword>
<reference evidence="3 4" key="1">
    <citation type="submission" date="2017-03" db="EMBL/GenBank/DDBJ databases">
        <authorList>
            <person name="Afonso C.L."/>
            <person name="Miller P.J."/>
            <person name="Scott M.A."/>
            <person name="Spackman E."/>
            <person name="Goraichik I."/>
            <person name="Dimitrov K.M."/>
            <person name="Suarez D.L."/>
            <person name="Swayne D.E."/>
        </authorList>
    </citation>
    <scope>NUCLEOTIDE SEQUENCE [LARGE SCALE GENOMIC DNA]</scope>
    <source>
        <strain evidence="3 4">CECT 7450</strain>
    </source>
</reference>
<dbReference type="SUPFAM" id="SSF103473">
    <property type="entry name" value="MFS general substrate transporter"/>
    <property type="match status" value="1"/>
</dbReference>
<feature type="transmembrane region" description="Helical" evidence="2">
    <location>
        <begin position="229"/>
        <end position="248"/>
    </location>
</feature>
<feature type="transmembrane region" description="Helical" evidence="2">
    <location>
        <begin position="50"/>
        <end position="70"/>
    </location>
</feature>
<dbReference type="InterPro" id="IPR029063">
    <property type="entry name" value="SAM-dependent_MTases_sf"/>
</dbReference>
<feature type="transmembrane region" description="Helical" evidence="2">
    <location>
        <begin position="402"/>
        <end position="422"/>
    </location>
</feature>
<evidence type="ECO:0000313" key="3">
    <source>
        <dbReference type="EMBL" id="SLN14333.1"/>
    </source>
</evidence>
<proteinExistence type="predicted"/>
<feature type="transmembrane region" description="Helical" evidence="2">
    <location>
        <begin position="156"/>
        <end position="176"/>
    </location>
</feature>
<keyword evidence="2" id="KW-1133">Transmembrane helix</keyword>
<dbReference type="GO" id="GO:0006596">
    <property type="term" value="P:polyamine biosynthetic process"/>
    <property type="evidence" value="ECO:0007669"/>
    <property type="project" value="UniProtKB-KW"/>
</dbReference>
<organism evidence="3 4">
    <name type="scientific">Roseovarius albus</name>
    <dbReference type="NCBI Taxonomy" id="1247867"/>
    <lineage>
        <taxon>Bacteria</taxon>
        <taxon>Pseudomonadati</taxon>
        <taxon>Pseudomonadota</taxon>
        <taxon>Alphaproteobacteria</taxon>
        <taxon>Rhodobacterales</taxon>
        <taxon>Roseobacteraceae</taxon>
        <taxon>Roseovarius</taxon>
    </lineage>
</organism>
<feature type="transmembrane region" description="Helical" evidence="2">
    <location>
        <begin position="428"/>
        <end position="443"/>
    </location>
</feature>
<feature type="transmembrane region" description="Helical" evidence="2">
    <location>
        <begin position="313"/>
        <end position="331"/>
    </location>
</feature>
<evidence type="ECO:0000256" key="1">
    <source>
        <dbReference type="ARBA" id="ARBA00023115"/>
    </source>
</evidence>
<dbReference type="RefSeq" id="WP_085803808.1">
    <property type="nucleotide sequence ID" value="NZ_FWFX01000001.1"/>
</dbReference>
<dbReference type="SUPFAM" id="SSF53335">
    <property type="entry name" value="S-adenosyl-L-methionine-dependent methyltransferases"/>
    <property type="match status" value="1"/>
</dbReference>
<evidence type="ECO:0008006" key="5">
    <source>
        <dbReference type="Google" id="ProtNLM"/>
    </source>
</evidence>